<dbReference type="EMBL" id="JBHSDH010000013">
    <property type="protein sequence ID" value="MFC4293160.1"/>
    <property type="molecule type" value="Genomic_DNA"/>
</dbReference>
<dbReference type="Pfam" id="PF13411">
    <property type="entry name" value="MerR_1"/>
    <property type="match status" value="1"/>
</dbReference>
<evidence type="ECO:0000256" key="2">
    <source>
        <dbReference type="ARBA" id="ARBA00023015"/>
    </source>
</evidence>
<accession>A0ABV8RIU1</accession>
<dbReference type="Gene3D" id="1.10.1660.10">
    <property type="match status" value="1"/>
</dbReference>
<comment type="caution">
    <text evidence="6">The sequence shown here is derived from an EMBL/GenBank/DDBJ whole genome shotgun (WGS) entry which is preliminary data.</text>
</comment>
<dbReference type="SMART" id="SM00422">
    <property type="entry name" value="HTH_MERR"/>
    <property type="match status" value="1"/>
</dbReference>
<feature type="domain" description="HTH merR-type" evidence="5">
    <location>
        <begin position="4"/>
        <end position="72"/>
    </location>
</feature>
<keyword evidence="7" id="KW-1185">Reference proteome</keyword>
<evidence type="ECO:0000256" key="1">
    <source>
        <dbReference type="ARBA" id="ARBA00022491"/>
    </source>
</evidence>
<dbReference type="InterPro" id="IPR000551">
    <property type="entry name" value="MerR-type_HTH_dom"/>
</dbReference>
<proteinExistence type="predicted"/>
<dbReference type="InterPro" id="IPR047057">
    <property type="entry name" value="MerR_fam"/>
</dbReference>
<name>A0ABV8RIU1_9SPHN</name>
<organism evidence="6 7">
    <name type="scientific">Sphingorhabdus arenilitoris</name>
    <dbReference type="NCBI Taxonomy" id="1490041"/>
    <lineage>
        <taxon>Bacteria</taxon>
        <taxon>Pseudomonadati</taxon>
        <taxon>Pseudomonadota</taxon>
        <taxon>Alphaproteobacteria</taxon>
        <taxon>Sphingomonadales</taxon>
        <taxon>Sphingomonadaceae</taxon>
        <taxon>Sphingorhabdus</taxon>
    </lineage>
</organism>
<evidence type="ECO:0000313" key="7">
    <source>
        <dbReference type="Proteomes" id="UP001595887"/>
    </source>
</evidence>
<keyword evidence="1" id="KW-0678">Repressor</keyword>
<dbReference type="PROSITE" id="PS50937">
    <property type="entry name" value="HTH_MERR_2"/>
    <property type="match status" value="1"/>
</dbReference>
<gene>
    <name evidence="6" type="ORF">ACFOWX_12105</name>
</gene>
<evidence type="ECO:0000259" key="5">
    <source>
        <dbReference type="PROSITE" id="PS50937"/>
    </source>
</evidence>
<evidence type="ECO:0000313" key="6">
    <source>
        <dbReference type="EMBL" id="MFC4293160.1"/>
    </source>
</evidence>
<dbReference type="PANTHER" id="PTHR30204:SF69">
    <property type="entry name" value="MERR-FAMILY TRANSCRIPTIONAL REGULATOR"/>
    <property type="match status" value="1"/>
</dbReference>
<reference evidence="7" key="1">
    <citation type="journal article" date="2019" name="Int. J. Syst. Evol. Microbiol.">
        <title>The Global Catalogue of Microorganisms (GCM) 10K type strain sequencing project: providing services to taxonomists for standard genome sequencing and annotation.</title>
        <authorList>
            <consortium name="The Broad Institute Genomics Platform"/>
            <consortium name="The Broad Institute Genome Sequencing Center for Infectious Disease"/>
            <person name="Wu L."/>
            <person name="Ma J."/>
        </authorList>
    </citation>
    <scope>NUCLEOTIDE SEQUENCE [LARGE SCALE GENOMIC DNA]</scope>
    <source>
        <strain evidence="7">CECT 8531</strain>
    </source>
</reference>
<keyword evidence="3" id="KW-0238">DNA-binding</keyword>
<protein>
    <submittedName>
        <fullName evidence="6">MerR family transcriptional regulator</fullName>
    </submittedName>
</protein>
<dbReference type="RefSeq" id="WP_381424460.1">
    <property type="nucleotide sequence ID" value="NZ_JBHSDH010000013.1"/>
</dbReference>
<dbReference type="PANTHER" id="PTHR30204">
    <property type="entry name" value="REDOX-CYCLING DRUG-SENSING TRANSCRIPTIONAL ACTIVATOR SOXR"/>
    <property type="match status" value="1"/>
</dbReference>
<dbReference type="SUPFAM" id="SSF46955">
    <property type="entry name" value="Putative DNA-binding domain"/>
    <property type="match status" value="1"/>
</dbReference>
<keyword evidence="4" id="KW-0804">Transcription</keyword>
<keyword evidence="2" id="KW-0805">Transcription regulation</keyword>
<dbReference type="InterPro" id="IPR009061">
    <property type="entry name" value="DNA-bd_dom_put_sf"/>
</dbReference>
<dbReference type="Proteomes" id="UP001595887">
    <property type="component" value="Unassembled WGS sequence"/>
</dbReference>
<evidence type="ECO:0000256" key="4">
    <source>
        <dbReference type="ARBA" id="ARBA00023163"/>
    </source>
</evidence>
<dbReference type="Pfam" id="PF07739">
    <property type="entry name" value="TipAS"/>
    <property type="match status" value="1"/>
</dbReference>
<dbReference type="InterPro" id="IPR012925">
    <property type="entry name" value="TipAS_dom"/>
</dbReference>
<sequence>MNDSMNIRQVVKQTGLTSRALRFYEAKGLVCPIRTASGARYYAKAELERLHQIIVLKSAGLSLAQMKRLFEGRPVDLAALLRAQLEMLDEEAAQIDKARGVIQFALSRTDRGEPIDAETFCSLIESGDKMMKQENKWKELIDDYYTPEEQASWLEQTKPLGNLFQQENYLAQWKELSARIEAAQPLAPESDEALAFVREWFTLLEPFSQVSTPEMWEGSRKFYADMPKWQNRVDTGFSFEAWNFISAATTAALAAGKDIGPVPAWMRSQ</sequence>
<dbReference type="CDD" id="cd01106">
    <property type="entry name" value="HTH_TipAL-Mta"/>
    <property type="match status" value="1"/>
</dbReference>
<evidence type="ECO:0000256" key="3">
    <source>
        <dbReference type="ARBA" id="ARBA00023125"/>
    </source>
</evidence>